<dbReference type="Proteomes" id="UP000045840">
    <property type="component" value="Unassembled WGS sequence"/>
</dbReference>
<keyword evidence="4" id="KW-1185">Reference proteome</keyword>
<dbReference type="Proteomes" id="UP000044625">
    <property type="component" value="Unassembled WGS sequence"/>
</dbReference>
<dbReference type="RefSeq" id="WP_049614770.1">
    <property type="nucleotide sequence ID" value="NZ_CAWMMU010000034.1"/>
</dbReference>
<dbReference type="Pfam" id="PF11130">
    <property type="entry name" value="TraC_F_IV"/>
    <property type="match status" value="1"/>
</dbReference>
<dbReference type="PANTHER" id="PTHR38467">
    <property type="match status" value="1"/>
</dbReference>
<keyword evidence="2" id="KW-0547">Nucleotide-binding</keyword>
<dbReference type="InterPro" id="IPR025955">
    <property type="entry name" value="TraC/Conjuga_ATPase"/>
</dbReference>
<dbReference type="InterPro" id="IPR053155">
    <property type="entry name" value="F-pilin_assembly_TraC"/>
</dbReference>
<dbReference type="Gene3D" id="1.10.8.730">
    <property type="match status" value="1"/>
</dbReference>
<evidence type="ECO:0000259" key="1">
    <source>
        <dbReference type="Pfam" id="PF19044"/>
    </source>
</evidence>
<dbReference type="OrthoDB" id="9816422at2"/>
<dbReference type="NCBIfam" id="NF010278">
    <property type="entry name" value="PRK13721.1"/>
    <property type="match status" value="1"/>
</dbReference>
<evidence type="ECO:0000313" key="5">
    <source>
        <dbReference type="Proteomes" id="UP000045840"/>
    </source>
</evidence>
<dbReference type="SUPFAM" id="SSF52540">
    <property type="entry name" value="P-loop containing nucleoside triphosphate hydrolases"/>
    <property type="match status" value="1"/>
</dbReference>
<feature type="domain" description="TraG P-loop" evidence="1">
    <location>
        <begin position="473"/>
        <end position="757"/>
    </location>
</feature>
<dbReference type="InterPro" id="IPR027417">
    <property type="entry name" value="P-loop_NTPase"/>
</dbReference>
<dbReference type="GO" id="GO:0005524">
    <property type="term" value="F:ATP binding"/>
    <property type="evidence" value="ECO:0007669"/>
    <property type="project" value="UniProtKB-KW"/>
</dbReference>
<dbReference type="Gene3D" id="3.40.50.300">
    <property type="entry name" value="P-loop containing nucleotide triphosphate hydrolases"/>
    <property type="match status" value="1"/>
</dbReference>
<evidence type="ECO:0000313" key="2">
    <source>
        <dbReference type="EMBL" id="CNI39953.1"/>
    </source>
</evidence>
<dbReference type="EMBL" id="CQAZ01000046">
    <property type="protein sequence ID" value="CNI39953.1"/>
    <property type="molecule type" value="Genomic_DNA"/>
</dbReference>
<dbReference type="EMBL" id="CWJL01000034">
    <property type="protein sequence ID" value="CRY69111.1"/>
    <property type="molecule type" value="Genomic_DNA"/>
</dbReference>
<protein>
    <submittedName>
        <fullName evidence="2">Conjugal transfer ATP-binding protein TraC</fullName>
    </submittedName>
</protein>
<dbReference type="NCBIfam" id="TIGR02746">
    <property type="entry name" value="TraC-F-type"/>
    <property type="match status" value="1"/>
</dbReference>
<gene>
    <name evidence="2" type="primary">traC_4</name>
    <name evidence="2" type="ORF">ERS008529_03906</name>
    <name evidence="3" type="ORF">ERS137968_04251</name>
</gene>
<organism evidence="2 5">
    <name type="scientific">Yersinia pekkanenii</name>
    <dbReference type="NCBI Taxonomy" id="1288385"/>
    <lineage>
        <taxon>Bacteria</taxon>
        <taxon>Pseudomonadati</taxon>
        <taxon>Pseudomonadota</taxon>
        <taxon>Gammaproteobacteria</taxon>
        <taxon>Enterobacterales</taxon>
        <taxon>Yersiniaceae</taxon>
        <taxon>Yersinia</taxon>
    </lineage>
</organism>
<keyword evidence="2" id="KW-0067">ATP-binding</keyword>
<evidence type="ECO:0000313" key="4">
    <source>
        <dbReference type="Proteomes" id="UP000044625"/>
    </source>
</evidence>
<dbReference type="Pfam" id="PF19044">
    <property type="entry name" value="P-loop_TraG"/>
    <property type="match status" value="1"/>
</dbReference>
<reference evidence="2" key="3">
    <citation type="submission" date="2015-03" db="EMBL/GenBank/DDBJ databases">
        <authorList>
            <person name="Murphy D."/>
        </authorList>
    </citation>
    <scope>NUCLEOTIDE SEQUENCE [LARGE SCALE GENOMIC DNA]</scope>
    <source>
        <strain evidence="2">A125KOH2</strain>
    </source>
</reference>
<evidence type="ECO:0000313" key="3">
    <source>
        <dbReference type="EMBL" id="CRY69111.1"/>
    </source>
</evidence>
<dbReference type="STRING" id="1288385.ERS137968_04251"/>
<dbReference type="PANTHER" id="PTHR38467:SF1">
    <property type="entry name" value="CONJUGATIVE TRANSFER: ASSEMBLY"/>
    <property type="match status" value="1"/>
</dbReference>
<dbReference type="InterPro" id="IPR043964">
    <property type="entry name" value="P-loop_TraG"/>
</dbReference>
<proteinExistence type="predicted"/>
<dbReference type="AlphaFoldDB" id="A0A0T9R241"/>
<dbReference type="InterPro" id="IPR014117">
    <property type="entry name" value="TraC-F-type"/>
</dbReference>
<accession>A0A0T9R241</accession>
<reference evidence="5" key="2">
    <citation type="submission" date="2015-03" db="EMBL/GenBank/DDBJ databases">
        <authorList>
            <consortium name="Pathogen Informatics"/>
        </authorList>
    </citation>
    <scope>NUCLEOTIDE SEQUENCE [LARGE SCALE GENOMIC DNA]</scope>
    <source>
        <strain evidence="5">A125KOH2</strain>
    </source>
</reference>
<reference evidence="3 4" key="1">
    <citation type="submission" date="2015-03" db="EMBL/GenBank/DDBJ databases">
        <authorList>
            <consortium name="Pathogen Informatics"/>
            <person name="Murphy D."/>
        </authorList>
    </citation>
    <scope>NUCLEOTIDE SEQUENCE [LARGE SCALE GENOMIC DNA]</scope>
    <source>
        <strain evidence="3">Type strain: CIP110230</strain>
        <strain evidence="4">type strain: CIP110230</strain>
    </source>
</reference>
<name>A0A0T9R241_9GAMM</name>
<sequence length="863" mass="97598">MNLDNLFSGLLGDWRKPDGANKANQQMEEMDYPQFSSLLKYRMYDRESGLFINDKTVGFVLECAPLVGANENIVEALDYFLRNKLPRKVPLTFTLLGSKCVSHLLDYGLSDSSWTGPMRHKFNHITQAYYESGALNGLPNKKGYPLTLRNYRLFVSYAEEHSHPDDSTLNGIHQTLSTIQQALNAAQLFSRELDAQGLLSVVHEMANFRHNQISPSSVKYNPYDEINTQCVDRSINLNIQADHIVQSLSSSSGRQTTRIKSFMLEKNPDKFFLWQQGDNISRLLDPTSSIPCPFVMTLTVEVEGQKSTQNEANTKFISLDKKANSAFAKWVPGVKDAYKEWGAVRERLNKNQSSLARYFFNITLFNEDNDAIAQKNENAVLNTYRNNGLSLFCPTFMQMRNYLSIFPFLPQEGLWNDLKRTGATLRAEAFHVANMFPIIGDNRGNMKGLPIPSYRNQLAFLNLFDQHSPYGNDNYNLAIAGYSGSGKSFLMQSIIRQILDSGGRCWVFDMGDSYKGLCTNVGGVYLDASELRFNPFANIVDIGESAESIRNLLVVLANPSGDMDDTHQAIMLKAVHEVWKKKQNSALIDDVVDYIKKEIKTGDYKDSITVRGRMEEIVISLDKYTTGGIYGDYFNSAKPSLDDEVRFSVLEMGKLQNKPDLLAAIMFSMMIYVEQRMYLAPRNEIKACVIDEAWKLLSNENKRAEAFIEDGYRTARKYLGAYITISQGIQDFDGDKASGAAQAGWSNSSFKIIMRQDIDTFKKYNLKNVGQFNSLEQALIENFPAAKLSGFSAFMLRVGGQSTFHRLMLDPLSRAMCSSNGDDFEFRERCMREGMDIDSTIYQLALKEYPEEMAKLEAWGTAV</sequence>